<sequence>MSQKRRSKTRSDDNHIDETWLLPYADMLTLLVALFIVLFAMGQVDQAKYDELRVVLSDTLGGSGILDHQDSIESSDEPTMTKEYELETVTLSETAQAEKTELEQLQSRLNGYIDEMQLADRLQTELGASGLLITINDGILFESGSAELRMESHELMAQLSSMLASDPPRYIQISGHTDNVPMANDQFDSNWDLSGARANNVMKLFLESGFVEPAQLSFTGYGEYHPVESNETVEGRQSNRRVEVMVLPLEPIE</sequence>
<evidence type="ECO:0000256" key="6">
    <source>
        <dbReference type="ARBA" id="ARBA00023136"/>
    </source>
</evidence>
<evidence type="ECO:0000256" key="8">
    <source>
        <dbReference type="SAM" id="Coils"/>
    </source>
</evidence>
<keyword evidence="12" id="KW-1185">Reference proteome</keyword>
<keyword evidence="4 9" id="KW-0812">Transmembrane</keyword>
<feature type="coiled-coil region" evidence="8">
    <location>
        <begin position="95"/>
        <end position="122"/>
    </location>
</feature>
<evidence type="ECO:0000256" key="7">
    <source>
        <dbReference type="PROSITE-ProRule" id="PRU00473"/>
    </source>
</evidence>
<dbReference type="PANTHER" id="PTHR30329">
    <property type="entry name" value="STATOR ELEMENT OF FLAGELLAR MOTOR COMPLEX"/>
    <property type="match status" value="1"/>
</dbReference>
<protein>
    <submittedName>
        <fullName evidence="11">Chemotaxis protein MotB</fullName>
    </submittedName>
</protein>
<dbReference type="SUPFAM" id="SSF103088">
    <property type="entry name" value="OmpA-like"/>
    <property type="match status" value="1"/>
</dbReference>
<proteinExistence type="inferred from homology"/>
<evidence type="ECO:0000256" key="9">
    <source>
        <dbReference type="SAM" id="Phobius"/>
    </source>
</evidence>
<evidence type="ECO:0000313" key="12">
    <source>
        <dbReference type="Proteomes" id="UP001179280"/>
    </source>
</evidence>
<evidence type="ECO:0000256" key="4">
    <source>
        <dbReference type="ARBA" id="ARBA00022692"/>
    </source>
</evidence>
<name>A0ABS2T0M8_9BACI</name>
<reference evidence="11" key="1">
    <citation type="submission" date="2021-01" db="EMBL/GenBank/DDBJ databases">
        <title>Genomic Encyclopedia of Type Strains, Phase IV (KMG-IV): sequencing the most valuable type-strain genomes for metagenomic binning, comparative biology and taxonomic classification.</title>
        <authorList>
            <person name="Goeker M."/>
        </authorList>
    </citation>
    <scope>NUCLEOTIDE SEQUENCE</scope>
    <source>
        <strain evidence="11">DSM 21943</strain>
    </source>
</reference>
<feature type="domain" description="OmpA-like" evidence="10">
    <location>
        <begin position="128"/>
        <end position="250"/>
    </location>
</feature>
<keyword evidence="6 7" id="KW-0472">Membrane</keyword>
<dbReference type="CDD" id="cd07185">
    <property type="entry name" value="OmpA_C-like"/>
    <property type="match status" value="1"/>
</dbReference>
<evidence type="ECO:0000256" key="5">
    <source>
        <dbReference type="ARBA" id="ARBA00022989"/>
    </source>
</evidence>
<keyword evidence="8" id="KW-0175">Coiled coil</keyword>
<dbReference type="Pfam" id="PF13677">
    <property type="entry name" value="MotB_plug"/>
    <property type="match status" value="1"/>
</dbReference>
<dbReference type="InterPro" id="IPR036737">
    <property type="entry name" value="OmpA-like_sf"/>
</dbReference>
<dbReference type="Gene3D" id="3.30.1330.60">
    <property type="entry name" value="OmpA-like domain"/>
    <property type="match status" value="1"/>
</dbReference>
<accession>A0ABS2T0M8</accession>
<organism evidence="11 12">
    <name type="scientific">Shouchella xiaoxiensis</name>
    <dbReference type="NCBI Taxonomy" id="766895"/>
    <lineage>
        <taxon>Bacteria</taxon>
        <taxon>Bacillati</taxon>
        <taxon>Bacillota</taxon>
        <taxon>Bacilli</taxon>
        <taxon>Bacillales</taxon>
        <taxon>Bacillaceae</taxon>
        <taxon>Shouchella</taxon>
    </lineage>
</organism>
<comment type="caution">
    <text evidence="11">The sequence shown here is derived from an EMBL/GenBank/DDBJ whole genome shotgun (WGS) entry which is preliminary data.</text>
</comment>
<dbReference type="InterPro" id="IPR025713">
    <property type="entry name" value="MotB-like_N_dom"/>
</dbReference>
<comment type="similarity">
    <text evidence="2">Belongs to the MotB family.</text>
</comment>
<keyword evidence="5 9" id="KW-1133">Transmembrane helix</keyword>
<comment type="subcellular location">
    <subcellularLocation>
        <location evidence="1">Cell membrane</location>
        <topology evidence="1">Single-pass membrane protein</topology>
    </subcellularLocation>
</comment>
<dbReference type="InterPro" id="IPR006665">
    <property type="entry name" value="OmpA-like"/>
</dbReference>
<feature type="transmembrane region" description="Helical" evidence="9">
    <location>
        <begin position="21"/>
        <end position="41"/>
    </location>
</feature>
<dbReference type="InterPro" id="IPR050330">
    <property type="entry name" value="Bact_OuterMem_StrucFunc"/>
</dbReference>
<dbReference type="PROSITE" id="PS51123">
    <property type="entry name" value="OMPA_2"/>
    <property type="match status" value="1"/>
</dbReference>
<evidence type="ECO:0000256" key="3">
    <source>
        <dbReference type="ARBA" id="ARBA00022475"/>
    </source>
</evidence>
<evidence type="ECO:0000256" key="1">
    <source>
        <dbReference type="ARBA" id="ARBA00004162"/>
    </source>
</evidence>
<evidence type="ECO:0000256" key="2">
    <source>
        <dbReference type="ARBA" id="ARBA00008914"/>
    </source>
</evidence>
<dbReference type="Pfam" id="PF00691">
    <property type="entry name" value="OmpA"/>
    <property type="match status" value="1"/>
</dbReference>
<dbReference type="Proteomes" id="UP001179280">
    <property type="component" value="Unassembled WGS sequence"/>
</dbReference>
<gene>
    <name evidence="11" type="ORF">JOC54_003544</name>
</gene>
<dbReference type="EMBL" id="JAFBCV010000012">
    <property type="protein sequence ID" value="MBM7840264.1"/>
    <property type="molecule type" value="Genomic_DNA"/>
</dbReference>
<evidence type="ECO:0000313" key="11">
    <source>
        <dbReference type="EMBL" id="MBM7840264.1"/>
    </source>
</evidence>
<keyword evidence="3" id="KW-1003">Cell membrane</keyword>
<dbReference type="PANTHER" id="PTHR30329:SF21">
    <property type="entry name" value="LIPOPROTEIN YIAD-RELATED"/>
    <property type="match status" value="1"/>
</dbReference>
<evidence type="ECO:0000259" key="10">
    <source>
        <dbReference type="PROSITE" id="PS51123"/>
    </source>
</evidence>
<dbReference type="RefSeq" id="WP_035420665.1">
    <property type="nucleotide sequence ID" value="NZ_JAFBCV010000012.1"/>
</dbReference>